<dbReference type="EMBL" id="JARKIE010000666">
    <property type="protein sequence ID" value="KAJ7621804.1"/>
    <property type="molecule type" value="Genomic_DNA"/>
</dbReference>
<gene>
    <name evidence="2" type="ORF">B0H17DRAFT_1151748</name>
</gene>
<comment type="caution">
    <text evidence="2">The sequence shown here is derived from an EMBL/GenBank/DDBJ whole genome shotgun (WGS) entry which is preliminary data.</text>
</comment>
<sequence>MCPTKSQDEEGGHTEELCRNKQHVPIRRQDSGCRMMVRKPLVPRTWVQKRARAAFCGTPRAGTHEGGTIRRRRRWAEHSSRNGGSSRCALWRGEGSLRAEGADIRIHLASGVDGEGSTTDEWQPRTQAPVTEMRSERGGSCPPRWWRGDDSRRSWTWLLRRTLGPVVAGVARVDVVARTLRCMARDGVRRVVLGWGDGAMETSVAATAIQGVSASSASPSGGVLAARSSMKWEEGREGERRKIWRRSRHLPTLPAREWLPSKLALTVRSSSSHATGVGSWTNAAPQFGRRHARQTAS</sequence>
<feature type="compositionally biased region" description="Polar residues" evidence="1">
    <location>
        <begin position="116"/>
        <end position="129"/>
    </location>
</feature>
<feature type="region of interest" description="Disordered" evidence="1">
    <location>
        <begin position="110"/>
        <end position="145"/>
    </location>
</feature>
<reference evidence="2" key="1">
    <citation type="submission" date="2023-03" db="EMBL/GenBank/DDBJ databases">
        <title>Massive genome expansion in bonnet fungi (Mycena s.s.) driven by repeated elements and novel gene families across ecological guilds.</title>
        <authorList>
            <consortium name="Lawrence Berkeley National Laboratory"/>
            <person name="Harder C.B."/>
            <person name="Miyauchi S."/>
            <person name="Viragh M."/>
            <person name="Kuo A."/>
            <person name="Thoen E."/>
            <person name="Andreopoulos B."/>
            <person name="Lu D."/>
            <person name="Skrede I."/>
            <person name="Drula E."/>
            <person name="Henrissat B."/>
            <person name="Morin E."/>
            <person name="Kohler A."/>
            <person name="Barry K."/>
            <person name="LaButti K."/>
            <person name="Morin E."/>
            <person name="Salamov A."/>
            <person name="Lipzen A."/>
            <person name="Mereny Z."/>
            <person name="Hegedus B."/>
            <person name="Baldrian P."/>
            <person name="Stursova M."/>
            <person name="Weitz H."/>
            <person name="Taylor A."/>
            <person name="Grigoriev I.V."/>
            <person name="Nagy L.G."/>
            <person name="Martin F."/>
            <person name="Kauserud H."/>
        </authorList>
    </citation>
    <scope>NUCLEOTIDE SEQUENCE</scope>
    <source>
        <strain evidence="2">CBHHK067</strain>
    </source>
</reference>
<accession>A0AAD7BIB0</accession>
<organism evidence="2 3">
    <name type="scientific">Mycena rosella</name>
    <name type="common">Pink bonnet</name>
    <name type="synonym">Agaricus rosellus</name>
    <dbReference type="NCBI Taxonomy" id="1033263"/>
    <lineage>
        <taxon>Eukaryota</taxon>
        <taxon>Fungi</taxon>
        <taxon>Dikarya</taxon>
        <taxon>Basidiomycota</taxon>
        <taxon>Agaricomycotina</taxon>
        <taxon>Agaricomycetes</taxon>
        <taxon>Agaricomycetidae</taxon>
        <taxon>Agaricales</taxon>
        <taxon>Marasmiineae</taxon>
        <taxon>Mycenaceae</taxon>
        <taxon>Mycena</taxon>
    </lineage>
</organism>
<feature type="compositionally biased region" description="Polar residues" evidence="1">
    <location>
        <begin position="273"/>
        <end position="284"/>
    </location>
</feature>
<evidence type="ECO:0000313" key="2">
    <source>
        <dbReference type="EMBL" id="KAJ7621804.1"/>
    </source>
</evidence>
<feature type="compositionally biased region" description="Basic residues" evidence="1">
    <location>
        <begin position="288"/>
        <end position="297"/>
    </location>
</feature>
<evidence type="ECO:0000313" key="3">
    <source>
        <dbReference type="Proteomes" id="UP001221757"/>
    </source>
</evidence>
<protein>
    <submittedName>
        <fullName evidence="2">Uncharacterized protein</fullName>
    </submittedName>
</protein>
<feature type="region of interest" description="Disordered" evidence="1">
    <location>
        <begin position="273"/>
        <end position="297"/>
    </location>
</feature>
<proteinExistence type="predicted"/>
<dbReference type="AlphaFoldDB" id="A0AAD7BIB0"/>
<feature type="region of interest" description="Disordered" evidence="1">
    <location>
        <begin position="58"/>
        <end position="86"/>
    </location>
</feature>
<name>A0AAD7BIB0_MYCRO</name>
<dbReference type="Proteomes" id="UP001221757">
    <property type="component" value="Unassembled WGS sequence"/>
</dbReference>
<keyword evidence="3" id="KW-1185">Reference proteome</keyword>
<evidence type="ECO:0000256" key="1">
    <source>
        <dbReference type="SAM" id="MobiDB-lite"/>
    </source>
</evidence>